<evidence type="ECO:0000256" key="1">
    <source>
        <dbReference type="SAM" id="Phobius"/>
    </source>
</evidence>
<name>A0A5N5HUT6_9ROSA</name>
<gene>
    <name evidence="2" type="ORF">D8674_008928</name>
</gene>
<feature type="transmembrane region" description="Helical" evidence="1">
    <location>
        <begin position="82"/>
        <end position="102"/>
    </location>
</feature>
<dbReference type="EMBL" id="SMOL01000143">
    <property type="protein sequence ID" value="KAB2631409.1"/>
    <property type="molecule type" value="Genomic_DNA"/>
</dbReference>
<proteinExistence type="predicted"/>
<dbReference type="Proteomes" id="UP000327157">
    <property type="component" value="Chromosome 12"/>
</dbReference>
<comment type="caution">
    <text evidence="2">The sequence shown here is derived from an EMBL/GenBank/DDBJ whole genome shotgun (WGS) entry which is preliminary data.</text>
</comment>
<reference evidence="2 3" key="1">
    <citation type="submission" date="2019-09" db="EMBL/GenBank/DDBJ databases">
        <authorList>
            <person name="Ou C."/>
        </authorList>
    </citation>
    <scope>NUCLEOTIDE SEQUENCE [LARGE SCALE GENOMIC DNA]</scope>
    <source>
        <strain evidence="2">S2</strain>
        <tissue evidence="2">Leaf</tissue>
    </source>
</reference>
<accession>A0A5N5HUT6</accession>
<dbReference type="AlphaFoldDB" id="A0A5N5HUT6"/>
<keyword evidence="3" id="KW-1185">Reference proteome</keyword>
<sequence length="104" mass="11268">MDARSMSRAHFLSPSRHAGIPLRPSVQWFRPNCGFVSFLLRCLGQIDHLVAFSSFGALVVTGKTFVIPTAAAHLLIGLGFMYLIPPTCFGLLLLSVCIGVTFST</sequence>
<reference evidence="2 3" key="3">
    <citation type="submission" date="2019-11" db="EMBL/GenBank/DDBJ databases">
        <title>A de novo genome assembly of a pear dwarfing rootstock.</title>
        <authorList>
            <person name="Wang F."/>
            <person name="Wang J."/>
            <person name="Li S."/>
            <person name="Zhang Y."/>
            <person name="Fang M."/>
            <person name="Ma L."/>
            <person name="Zhao Y."/>
            <person name="Jiang S."/>
        </authorList>
    </citation>
    <scope>NUCLEOTIDE SEQUENCE [LARGE SCALE GENOMIC DNA]</scope>
    <source>
        <strain evidence="2">S2</strain>
        <tissue evidence="2">Leaf</tissue>
    </source>
</reference>
<keyword evidence="1" id="KW-0812">Transmembrane</keyword>
<evidence type="ECO:0000313" key="3">
    <source>
        <dbReference type="Proteomes" id="UP000327157"/>
    </source>
</evidence>
<keyword evidence="1" id="KW-1133">Transmembrane helix</keyword>
<protein>
    <submittedName>
        <fullName evidence="2">Uncharacterized protein</fullName>
    </submittedName>
</protein>
<feature type="transmembrane region" description="Helical" evidence="1">
    <location>
        <begin position="49"/>
        <end position="76"/>
    </location>
</feature>
<reference evidence="3" key="2">
    <citation type="submission" date="2019-10" db="EMBL/GenBank/DDBJ databases">
        <title>A de novo genome assembly of a pear dwarfing rootstock.</title>
        <authorList>
            <person name="Wang F."/>
            <person name="Wang J."/>
            <person name="Li S."/>
            <person name="Zhang Y."/>
            <person name="Fang M."/>
            <person name="Ma L."/>
            <person name="Zhao Y."/>
            <person name="Jiang S."/>
        </authorList>
    </citation>
    <scope>NUCLEOTIDE SEQUENCE [LARGE SCALE GENOMIC DNA]</scope>
</reference>
<keyword evidence="1" id="KW-0472">Membrane</keyword>
<evidence type="ECO:0000313" key="2">
    <source>
        <dbReference type="EMBL" id="KAB2631409.1"/>
    </source>
</evidence>
<organism evidence="2 3">
    <name type="scientific">Pyrus ussuriensis x Pyrus communis</name>
    <dbReference type="NCBI Taxonomy" id="2448454"/>
    <lineage>
        <taxon>Eukaryota</taxon>
        <taxon>Viridiplantae</taxon>
        <taxon>Streptophyta</taxon>
        <taxon>Embryophyta</taxon>
        <taxon>Tracheophyta</taxon>
        <taxon>Spermatophyta</taxon>
        <taxon>Magnoliopsida</taxon>
        <taxon>eudicotyledons</taxon>
        <taxon>Gunneridae</taxon>
        <taxon>Pentapetalae</taxon>
        <taxon>rosids</taxon>
        <taxon>fabids</taxon>
        <taxon>Rosales</taxon>
        <taxon>Rosaceae</taxon>
        <taxon>Amygdaloideae</taxon>
        <taxon>Maleae</taxon>
        <taxon>Pyrus</taxon>
    </lineage>
</organism>